<feature type="compositionally biased region" description="Low complexity" evidence="1">
    <location>
        <begin position="474"/>
        <end position="485"/>
    </location>
</feature>
<dbReference type="Proteomes" id="UP000835052">
    <property type="component" value="Unassembled WGS sequence"/>
</dbReference>
<feature type="compositionally biased region" description="Basic and acidic residues" evidence="1">
    <location>
        <begin position="151"/>
        <end position="169"/>
    </location>
</feature>
<feature type="region of interest" description="Disordered" evidence="1">
    <location>
        <begin position="410"/>
        <end position="708"/>
    </location>
</feature>
<feature type="compositionally biased region" description="Basic and acidic residues" evidence="1">
    <location>
        <begin position="552"/>
        <end position="566"/>
    </location>
</feature>
<accession>A0A8S1H320</accession>
<feature type="compositionally biased region" description="Polar residues" evidence="1">
    <location>
        <begin position="346"/>
        <end position="376"/>
    </location>
</feature>
<dbReference type="EMBL" id="CAJGYM010000016">
    <property type="protein sequence ID" value="CAD6190646.1"/>
    <property type="molecule type" value="Genomic_DNA"/>
</dbReference>
<proteinExistence type="predicted"/>
<feature type="compositionally biased region" description="Basic and acidic residues" evidence="1">
    <location>
        <begin position="378"/>
        <end position="389"/>
    </location>
</feature>
<gene>
    <name evidence="2" type="ORF">CAUJ_LOCUS6565</name>
</gene>
<evidence type="ECO:0000313" key="3">
    <source>
        <dbReference type="Proteomes" id="UP000835052"/>
    </source>
</evidence>
<name>A0A8S1H320_9PELO</name>
<evidence type="ECO:0000256" key="1">
    <source>
        <dbReference type="SAM" id="MobiDB-lite"/>
    </source>
</evidence>
<feature type="compositionally biased region" description="Basic and acidic residues" evidence="1">
    <location>
        <begin position="492"/>
        <end position="520"/>
    </location>
</feature>
<feature type="compositionally biased region" description="Basic and acidic residues" evidence="1">
    <location>
        <begin position="443"/>
        <end position="473"/>
    </location>
</feature>
<comment type="caution">
    <text evidence="2">The sequence shown here is derived from an EMBL/GenBank/DDBJ whole genome shotgun (WGS) entry which is preliminary data.</text>
</comment>
<feature type="compositionally biased region" description="Basic and acidic residues" evidence="1">
    <location>
        <begin position="641"/>
        <end position="651"/>
    </location>
</feature>
<protein>
    <submittedName>
        <fullName evidence="2">Uncharacterized protein</fullName>
    </submittedName>
</protein>
<feature type="compositionally biased region" description="Basic and acidic residues" evidence="1">
    <location>
        <begin position="620"/>
        <end position="631"/>
    </location>
</feature>
<feature type="compositionally biased region" description="Polar residues" evidence="1">
    <location>
        <begin position="669"/>
        <end position="680"/>
    </location>
</feature>
<reference evidence="2" key="1">
    <citation type="submission" date="2020-10" db="EMBL/GenBank/DDBJ databases">
        <authorList>
            <person name="Kikuchi T."/>
        </authorList>
    </citation>
    <scope>NUCLEOTIDE SEQUENCE</scope>
    <source>
        <strain evidence="2">NKZ352</strain>
    </source>
</reference>
<feature type="region of interest" description="Disordered" evidence="1">
    <location>
        <begin position="139"/>
        <end position="398"/>
    </location>
</feature>
<feature type="compositionally biased region" description="Low complexity" evidence="1">
    <location>
        <begin position="233"/>
        <end position="246"/>
    </location>
</feature>
<feature type="compositionally biased region" description="Low complexity" evidence="1">
    <location>
        <begin position="567"/>
        <end position="578"/>
    </location>
</feature>
<dbReference type="AlphaFoldDB" id="A0A8S1H320"/>
<sequence length="708" mass="82677">MNKKTTFMLLGEAAAAEFKSSFWSRLEKGPDSLKDNSLPWIRQGVKAANGYLEGFLRGLKKTEFQPIGEFSFDEQDFVPPSRKSSTGLDWEDVRDNLDRKTGEVTPQEWRAFVRSLRHPKTASYQPGNNVEVSNEKRNPFQTEQQHHHQQKQHEQLEEKQNKQEHHKFNNQEQQQQGRASAFSLQKPSPNFRPTQQPQAHSGMTRSGGQNPAERPQQNRSEQIQSSPQHYHQRSQPQQSLGRSQQQHELQKQIDVPPKQHQFQGETGHQPVPTSPAARQYPAQRKPLQTQPYYEPLQYEVHRPQLYSEQAQKSPAVSRISLMESPQKQHHTGGLTSNHTTPKKKLMSQQDAPHLQTSPSIQQRSFQMQNQRGSIQQHVMHEPSAETEHKAHVRPPRPYYRYQSMENVYKKQPASPGWLESPWRERSTSPSSRKWYRTTPENSPTKEEHRRAEHVHTEWRYQEQDVKPWGRERSTSTSSRRWYRTTPENSPTQEEHRRAEHVDTGRRYQEQDVKPWGRERSTSTSSRRRYRTSPETSPTQEENRAGHVHTGRRYQEQDVKPWGRERSTSTSSRRWYRTTPENSPTQEEHRRAGNVHTGRRYQEQDVESWGGEQLRPPQRLGMDHRGMMEERSPAQSPVPHTDPGRRHPRQDARPSFGSHSTEPELRRRTSTFLSPLQSPARTSPLRDHFGASPMRSSRQSKGVPTIQKE</sequence>
<keyword evidence="3" id="KW-1185">Reference proteome</keyword>
<feature type="compositionally biased region" description="Polar residues" evidence="1">
    <location>
        <begin position="170"/>
        <end position="229"/>
    </location>
</feature>
<evidence type="ECO:0000313" key="2">
    <source>
        <dbReference type="EMBL" id="CAD6190646.1"/>
    </source>
</evidence>
<organism evidence="2 3">
    <name type="scientific">Caenorhabditis auriculariae</name>
    <dbReference type="NCBI Taxonomy" id="2777116"/>
    <lineage>
        <taxon>Eukaryota</taxon>
        <taxon>Metazoa</taxon>
        <taxon>Ecdysozoa</taxon>
        <taxon>Nematoda</taxon>
        <taxon>Chromadorea</taxon>
        <taxon>Rhabditida</taxon>
        <taxon>Rhabditina</taxon>
        <taxon>Rhabditomorpha</taxon>
        <taxon>Rhabditoidea</taxon>
        <taxon>Rhabditidae</taxon>
        <taxon>Peloderinae</taxon>
        <taxon>Caenorhabditis</taxon>
    </lineage>
</organism>